<dbReference type="AlphaFoldDB" id="A0A3N0X8K7"/>
<evidence type="ECO:0000313" key="2">
    <source>
        <dbReference type="Proteomes" id="UP000267623"/>
    </source>
</evidence>
<name>A0A3N0X8K7_9FLAO</name>
<proteinExistence type="predicted"/>
<organism evidence="1 2">
    <name type="scientific">Epilithonimonas hominis</name>
    <dbReference type="NCBI Taxonomy" id="420404"/>
    <lineage>
        <taxon>Bacteria</taxon>
        <taxon>Pseudomonadati</taxon>
        <taxon>Bacteroidota</taxon>
        <taxon>Flavobacteriia</taxon>
        <taxon>Flavobacteriales</taxon>
        <taxon>Weeksellaceae</taxon>
        <taxon>Chryseobacterium group</taxon>
        <taxon>Epilithonimonas</taxon>
    </lineage>
</organism>
<sequence length="79" mass="9331">MTYAEKNIIETYSNLIDNLSSIGKMELLEKLTKSLKKEKKSKEMDFFNSFGAFSDEKLAEDIILEIKENRKFREKDLNF</sequence>
<comment type="caution">
    <text evidence="1">The sequence shown here is derived from an EMBL/GenBank/DDBJ whole genome shotgun (WGS) entry which is preliminary data.</text>
</comment>
<protein>
    <submittedName>
        <fullName evidence="1">Uncharacterized protein</fullName>
    </submittedName>
</protein>
<reference evidence="2" key="2">
    <citation type="submission" date="2018-11" db="EMBL/GenBank/DDBJ databases">
        <title>Proposal to divide the Flavobacteriaceae and reorganize its genera based on Amino Acid Identity values calculated from whole genome sequences.</title>
        <authorList>
            <person name="Nicholson A.C."/>
            <person name="Gulvik C.A."/>
            <person name="Whitney A.M."/>
            <person name="Humrighouse B.W."/>
            <person name="Bell M."/>
            <person name="Holmes B."/>
            <person name="Steigerwalt A."/>
            <person name="Villarma A."/>
            <person name="Sheth M."/>
            <person name="Batra D."/>
            <person name="Pryor J."/>
            <person name="Bernardet J.-F."/>
            <person name="Hugo C."/>
            <person name="Kampfer P."/>
            <person name="Newman J."/>
            <person name="Mcquiston J."/>
        </authorList>
    </citation>
    <scope>NUCLEOTIDE SEQUENCE [LARGE SCALE GENOMIC DNA]</scope>
    <source>
        <strain evidence="2">DSM 22165</strain>
    </source>
</reference>
<dbReference type="RefSeq" id="WP_123281239.1">
    <property type="nucleotide sequence ID" value="NZ_DALZAR010000011.1"/>
</dbReference>
<gene>
    <name evidence="1" type="ORF">EGH73_06900</name>
</gene>
<dbReference type="EMBL" id="RJTU01000047">
    <property type="protein sequence ID" value="ROI13706.1"/>
    <property type="molecule type" value="Genomic_DNA"/>
</dbReference>
<accession>A0A3N0X8K7</accession>
<dbReference type="Proteomes" id="UP000267623">
    <property type="component" value="Unassembled WGS sequence"/>
</dbReference>
<reference evidence="2" key="1">
    <citation type="submission" date="2018-11" db="EMBL/GenBank/DDBJ databases">
        <title>Proposal to divide the Flavobacteriaceae and reorganize its genera based on Amino Acid Identity values calculated from whole genome sequences.</title>
        <authorList>
            <person name="Nicholson A.C."/>
            <person name="Gulvik C.A."/>
            <person name="Whitney A.M."/>
            <person name="Humrighouse B.W."/>
            <person name="Bell M."/>
            <person name="Holmes B."/>
            <person name="Steigerwalt A."/>
            <person name="Villarma A."/>
            <person name="Sheth M."/>
            <person name="Batra D."/>
            <person name="Pryor J."/>
            <person name="Bernardet J.-F."/>
            <person name="Hugo C."/>
            <person name="Kampfer P."/>
            <person name="Newman J."/>
            <person name="Mcquiston J.R."/>
        </authorList>
    </citation>
    <scope>NUCLEOTIDE SEQUENCE [LARGE SCALE GENOMIC DNA]</scope>
    <source>
        <strain evidence="2">DSM 22165</strain>
    </source>
</reference>
<evidence type="ECO:0000313" key="1">
    <source>
        <dbReference type="EMBL" id="ROI13706.1"/>
    </source>
</evidence>